<dbReference type="OrthoDB" id="9773381at2"/>
<protein>
    <recommendedName>
        <fullName evidence="4">DUF4835 domain-containing protein</fullName>
    </recommendedName>
</protein>
<organism evidence="2 3">
    <name type="scientific">Hymenobacter roseosalivarius DSM 11622</name>
    <dbReference type="NCBI Taxonomy" id="645990"/>
    <lineage>
        <taxon>Bacteria</taxon>
        <taxon>Pseudomonadati</taxon>
        <taxon>Bacteroidota</taxon>
        <taxon>Cytophagia</taxon>
        <taxon>Cytophagales</taxon>
        <taxon>Hymenobacteraceae</taxon>
        <taxon>Hymenobacter</taxon>
    </lineage>
</organism>
<feature type="chain" id="PRO_5013184489" description="DUF4835 domain-containing protein" evidence="1">
    <location>
        <begin position="22"/>
        <end position="303"/>
    </location>
</feature>
<name>A0A1W1V918_9BACT</name>
<sequence>MRNLLFFFCCLFLLLTRTAQAQELLAEVSVTTENVTIADQQLVQQMRTDIQSFLNTRTWTTITYRPEERIRFRLFVGITGIPQTGSYQATARIITERPVYGTGYQTNLLSFADRGWSFNYSPQNPLDYSDNVFVSNLSSLLSFYAYIVIGMDQDSFTPLGGSPYYDRARNIMTTAASQTQEGDRGWRDTEPRNRYWLLNNLQDPQLAAFRSGVYAYYRQGLDIFVEKPEEARASVFKALQGVQSATVRRPGTLLARAFFDTKADEIANIFRTASDPQQKAQVVALLTEVDPTNTAKYQAIMQR</sequence>
<keyword evidence="3" id="KW-1185">Reference proteome</keyword>
<proteinExistence type="predicted"/>
<dbReference type="EMBL" id="FWWW01000052">
    <property type="protein sequence ID" value="SMB89852.1"/>
    <property type="molecule type" value="Genomic_DNA"/>
</dbReference>
<reference evidence="2 3" key="1">
    <citation type="submission" date="2017-04" db="EMBL/GenBank/DDBJ databases">
        <authorList>
            <person name="Afonso C.L."/>
            <person name="Miller P.J."/>
            <person name="Scott M.A."/>
            <person name="Spackman E."/>
            <person name="Goraichik I."/>
            <person name="Dimitrov K.M."/>
            <person name="Suarez D.L."/>
            <person name="Swayne D.E."/>
        </authorList>
    </citation>
    <scope>NUCLEOTIDE SEQUENCE [LARGE SCALE GENOMIC DNA]</scope>
    <source>
        <strain evidence="2 3">DSM 11622</strain>
    </source>
</reference>
<evidence type="ECO:0008006" key="4">
    <source>
        <dbReference type="Google" id="ProtNLM"/>
    </source>
</evidence>
<evidence type="ECO:0000313" key="2">
    <source>
        <dbReference type="EMBL" id="SMB89852.1"/>
    </source>
</evidence>
<dbReference type="STRING" id="645990.SAMN00120144_0986"/>
<dbReference type="Proteomes" id="UP000192266">
    <property type="component" value="Unassembled WGS sequence"/>
</dbReference>
<dbReference type="RefSeq" id="WP_084444434.1">
    <property type="nucleotide sequence ID" value="NZ_FWWW01000052.1"/>
</dbReference>
<keyword evidence="1" id="KW-0732">Signal</keyword>
<feature type="signal peptide" evidence="1">
    <location>
        <begin position="1"/>
        <end position="21"/>
    </location>
</feature>
<dbReference type="AlphaFoldDB" id="A0A1W1V918"/>
<evidence type="ECO:0000313" key="3">
    <source>
        <dbReference type="Proteomes" id="UP000192266"/>
    </source>
</evidence>
<dbReference type="Pfam" id="PF16119">
    <property type="entry name" value="DUF4835"/>
    <property type="match status" value="1"/>
</dbReference>
<dbReference type="InterPro" id="IPR032274">
    <property type="entry name" value="DUF4835"/>
</dbReference>
<evidence type="ECO:0000256" key="1">
    <source>
        <dbReference type="SAM" id="SignalP"/>
    </source>
</evidence>
<gene>
    <name evidence="2" type="ORF">SAMN00120144_0986</name>
</gene>
<accession>A0A1W1V918</accession>